<dbReference type="AlphaFoldDB" id="A0A2N0T3K2"/>
<comment type="caution">
    <text evidence="4">The sequence shown here is derived from an EMBL/GenBank/DDBJ whole genome shotgun (WGS) entry which is preliminary data.</text>
</comment>
<evidence type="ECO:0000259" key="1">
    <source>
        <dbReference type="Pfam" id="PF22515"/>
    </source>
</evidence>
<dbReference type="RefSeq" id="WP_007051420.1">
    <property type="nucleotide sequence ID" value="NZ_JADNJT010000006.1"/>
</dbReference>
<name>A0A2N0T3K2_BIFLN</name>
<feature type="domain" description="DUF6996" evidence="1">
    <location>
        <begin position="6"/>
        <end position="74"/>
    </location>
</feature>
<feature type="domain" description="DUF6997" evidence="2">
    <location>
        <begin position="76"/>
        <end position="248"/>
    </location>
</feature>
<dbReference type="InterPro" id="IPR054266">
    <property type="entry name" value="DUF6997"/>
</dbReference>
<dbReference type="Pfam" id="PF22518">
    <property type="entry name" value="DUF6997"/>
    <property type="match status" value="1"/>
</dbReference>
<dbReference type="Pfam" id="PF23871">
    <property type="entry name" value="DUF7226"/>
    <property type="match status" value="1"/>
</dbReference>
<dbReference type="InterPro" id="IPR055650">
    <property type="entry name" value="DUF7226"/>
</dbReference>
<gene>
    <name evidence="4" type="ORF">APC1503_0328</name>
</gene>
<dbReference type="EMBL" id="PJDT01000007">
    <property type="protein sequence ID" value="PKC90799.1"/>
    <property type="molecule type" value="Genomic_DNA"/>
</dbReference>
<organism evidence="4 5">
    <name type="scientific">Bifidobacterium longum</name>
    <dbReference type="NCBI Taxonomy" id="216816"/>
    <lineage>
        <taxon>Bacteria</taxon>
        <taxon>Bacillati</taxon>
        <taxon>Actinomycetota</taxon>
        <taxon>Actinomycetes</taxon>
        <taxon>Bifidobacteriales</taxon>
        <taxon>Bifidobacteriaceae</taxon>
        <taxon>Bifidobacterium</taxon>
    </lineage>
</organism>
<accession>A0A2N0T3K2</accession>
<evidence type="ECO:0000259" key="3">
    <source>
        <dbReference type="Pfam" id="PF23871"/>
    </source>
</evidence>
<dbReference type="Proteomes" id="UP000232654">
    <property type="component" value="Unassembled WGS sequence"/>
</dbReference>
<sequence>MEDKANKAWTELIQEYQIDNAIKQHGEFIIQAKDIKKYREPRLMAKWDSSESLPTILKKSDINILPVSRSAYVLSNFKLYQPFPENDINTVKYVPPLPLESIDFNNLSTESNAINAMLITGILDDFLGTNNTVETFNGRMGTNDFSFTVNLTNGGKRQVDVQSAQLEIDGGFENDDSIIIMEAKNVPHPDFHIRQLYFPYRLWCERVRKPIRLVFSQYIDSIYHLYEYEFAKEDDYSSIHLIQQRNYSFQSSAISWDDIQRIIDSNSPEIDDNYDDTSIPFIQADLFTRLISLIEQLDKVPNMTSAEIASSMEFDIRQASYYSSAGEYLGVIERPLRGHSQLSLTGIKLMRLKLRERRLELIKLIVRHNIFHDLLSQIIDTGEFPSREAIIDRMRHYNVCKDATTLYRRASSVSGWLRWIVTLPDTTEEFE</sequence>
<proteinExistence type="predicted"/>
<dbReference type="Pfam" id="PF22515">
    <property type="entry name" value="DUF6996"/>
    <property type="match status" value="1"/>
</dbReference>
<feature type="domain" description="DUF7226" evidence="3">
    <location>
        <begin position="289"/>
        <end position="424"/>
    </location>
</feature>
<reference evidence="4 5" key="1">
    <citation type="submission" date="2017-12" db="EMBL/GenBank/DDBJ databases">
        <title>Bifidobacterium longum APC/DPC strains.</title>
        <authorList>
            <person name="Arboleya S."/>
        </authorList>
    </citation>
    <scope>NUCLEOTIDE SEQUENCE [LARGE SCALE GENOMIC DNA]</scope>
    <source>
        <strain evidence="4 5">APC1503</strain>
    </source>
</reference>
<evidence type="ECO:0000259" key="2">
    <source>
        <dbReference type="Pfam" id="PF22518"/>
    </source>
</evidence>
<protein>
    <recommendedName>
        <fullName evidence="6">Type II restriction endonuclease</fullName>
    </recommendedName>
</protein>
<evidence type="ECO:0000313" key="4">
    <source>
        <dbReference type="EMBL" id="PKC90799.1"/>
    </source>
</evidence>
<dbReference type="InterPro" id="IPR054265">
    <property type="entry name" value="DUF6996"/>
</dbReference>
<evidence type="ECO:0008006" key="6">
    <source>
        <dbReference type="Google" id="ProtNLM"/>
    </source>
</evidence>
<evidence type="ECO:0000313" key="5">
    <source>
        <dbReference type="Proteomes" id="UP000232654"/>
    </source>
</evidence>